<accession>M3K305</accession>
<keyword evidence="2" id="KW-1185">Reference proteome</keyword>
<dbReference type="EMBL" id="AOGT01000547">
    <property type="protein sequence ID" value="EMG49650.1"/>
    <property type="molecule type" value="Genomic_DNA"/>
</dbReference>
<dbReference type="SUPFAM" id="SSF52087">
    <property type="entry name" value="CRAL/TRIO domain"/>
    <property type="match status" value="1"/>
</dbReference>
<organism evidence="1 2">
    <name type="scientific">Candida maltosa (strain Xu316)</name>
    <name type="common">Yeast</name>
    <dbReference type="NCBI Taxonomy" id="1245528"/>
    <lineage>
        <taxon>Eukaryota</taxon>
        <taxon>Fungi</taxon>
        <taxon>Dikarya</taxon>
        <taxon>Ascomycota</taxon>
        <taxon>Saccharomycotina</taxon>
        <taxon>Pichiomycetes</taxon>
        <taxon>Debaryomycetaceae</taxon>
        <taxon>Candida/Lodderomyces clade</taxon>
        <taxon>Candida</taxon>
    </lineage>
</organism>
<dbReference type="STRING" id="1245528.M3K305"/>
<evidence type="ECO:0000313" key="1">
    <source>
        <dbReference type="EMBL" id="EMG49650.1"/>
    </source>
</evidence>
<gene>
    <name evidence="1" type="ORF">G210_5533</name>
</gene>
<feature type="non-terminal residue" evidence="1">
    <location>
        <position position="1"/>
    </location>
</feature>
<dbReference type="InterPro" id="IPR036865">
    <property type="entry name" value="CRAL-TRIO_dom_sf"/>
</dbReference>
<dbReference type="Proteomes" id="UP000011777">
    <property type="component" value="Unassembled WGS sequence"/>
</dbReference>
<reference evidence="1 2" key="1">
    <citation type="submission" date="2013-02" db="EMBL/GenBank/DDBJ databases">
        <title>Genome sequence of Candida maltosa Xu316, a potential industrial strain for xylitol and ethanol production.</title>
        <authorList>
            <person name="Yu J."/>
            <person name="Wang Q."/>
            <person name="Geng X."/>
            <person name="Bao W."/>
            <person name="He P."/>
            <person name="Cai J."/>
        </authorList>
    </citation>
    <scope>NUCLEOTIDE SEQUENCE [LARGE SCALE GENOMIC DNA]</scope>
    <source>
        <strain evidence="2">Xu316</strain>
    </source>
</reference>
<evidence type="ECO:0000313" key="2">
    <source>
        <dbReference type="Proteomes" id="UP000011777"/>
    </source>
</evidence>
<name>M3K305_CANMX</name>
<dbReference type="OrthoDB" id="75724at2759"/>
<dbReference type="AlphaFoldDB" id="M3K305"/>
<protein>
    <submittedName>
        <fullName evidence="1">Uncharacterized protein</fullName>
    </submittedName>
</protein>
<dbReference type="HOGENOM" id="CLU_2838041_0_0_1"/>
<proteinExistence type="predicted"/>
<sequence>KFQVLNHGDLSEFFNVSELPKQYGGKVDKTLFAIDIEDNVELSEYGQVILKKIGDEEIKHINDEVE</sequence>
<comment type="caution">
    <text evidence="1">The sequence shown here is derived from an EMBL/GenBank/DDBJ whole genome shotgun (WGS) entry which is preliminary data.</text>
</comment>